<accession>A0ABW2SQB9</accession>
<comment type="similarity">
    <text evidence="2 4">Belongs to the NrdI family.</text>
</comment>
<evidence type="ECO:0000256" key="2">
    <source>
        <dbReference type="ARBA" id="ARBA00009942"/>
    </source>
</evidence>
<dbReference type="PANTHER" id="PTHR37297">
    <property type="entry name" value="PROTEIN NRDI"/>
    <property type="match status" value="1"/>
</dbReference>
<comment type="function">
    <text evidence="1 4">Probably involved in ribonucleotide reductase function.</text>
</comment>
<dbReference type="PANTHER" id="PTHR37297:SF1">
    <property type="entry name" value="PROTEIN NRDI"/>
    <property type="match status" value="1"/>
</dbReference>
<keyword evidence="6" id="KW-1185">Reference proteome</keyword>
<name>A0ABW2SQB9_9ACTO</name>
<sequence length="138" mass="15058">MVSIVYFSSATGNTRRFVEKLGFPAQRIPLRAADPFLHVDRDYVLIVPTYGGGNTRGAVPKQVIKFLNDPTNRAHCRGVISGGNTNFGTAYCLAGDIISAKLSVPHMYKFELLGTPEDVSRVHEGLSEFWSTTSPTPA</sequence>
<dbReference type="HAMAP" id="MF_00128">
    <property type="entry name" value="NrdI"/>
    <property type="match status" value="1"/>
</dbReference>
<evidence type="ECO:0000256" key="1">
    <source>
        <dbReference type="ARBA" id="ARBA00003999"/>
    </source>
</evidence>
<dbReference type="NCBIfam" id="TIGR00333">
    <property type="entry name" value="nrdI"/>
    <property type="match status" value="1"/>
</dbReference>
<evidence type="ECO:0000313" key="5">
    <source>
        <dbReference type="EMBL" id="MFC7581543.1"/>
    </source>
</evidence>
<dbReference type="Proteomes" id="UP001596527">
    <property type="component" value="Unassembled WGS sequence"/>
</dbReference>
<evidence type="ECO:0000313" key="6">
    <source>
        <dbReference type="Proteomes" id="UP001596527"/>
    </source>
</evidence>
<dbReference type="SUPFAM" id="SSF52218">
    <property type="entry name" value="Flavoproteins"/>
    <property type="match status" value="1"/>
</dbReference>
<comment type="caution">
    <text evidence="5">The sequence shown here is derived from an EMBL/GenBank/DDBJ whole genome shotgun (WGS) entry which is preliminary data.</text>
</comment>
<organism evidence="5 6">
    <name type="scientific">Schaalia naturae</name>
    <dbReference type="NCBI Taxonomy" id="635203"/>
    <lineage>
        <taxon>Bacteria</taxon>
        <taxon>Bacillati</taxon>
        <taxon>Actinomycetota</taxon>
        <taxon>Actinomycetes</taxon>
        <taxon>Actinomycetales</taxon>
        <taxon>Actinomycetaceae</taxon>
        <taxon>Schaalia</taxon>
    </lineage>
</organism>
<protein>
    <recommendedName>
        <fullName evidence="3 4">Protein NrdI</fullName>
    </recommendedName>
</protein>
<dbReference type="RefSeq" id="WP_380974944.1">
    <property type="nucleotide sequence ID" value="NZ_JBHTEF010000001.1"/>
</dbReference>
<dbReference type="InterPro" id="IPR029039">
    <property type="entry name" value="Flavoprotein-like_sf"/>
</dbReference>
<proteinExistence type="inferred from homology"/>
<dbReference type="InterPro" id="IPR004465">
    <property type="entry name" value="RNR_NrdI"/>
</dbReference>
<dbReference type="PIRSF" id="PIRSF005087">
    <property type="entry name" value="NrdI"/>
    <property type="match status" value="1"/>
</dbReference>
<gene>
    <name evidence="4 5" type="primary">nrdI</name>
    <name evidence="5" type="ORF">ACFQWG_10090</name>
</gene>
<dbReference type="Gene3D" id="3.40.50.360">
    <property type="match status" value="1"/>
</dbReference>
<reference evidence="6" key="1">
    <citation type="journal article" date="2019" name="Int. J. Syst. Evol. Microbiol.">
        <title>The Global Catalogue of Microorganisms (GCM) 10K type strain sequencing project: providing services to taxonomists for standard genome sequencing and annotation.</title>
        <authorList>
            <consortium name="The Broad Institute Genomics Platform"/>
            <consortium name="The Broad Institute Genome Sequencing Center for Infectious Disease"/>
            <person name="Wu L."/>
            <person name="Ma J."/>
        </authorList>
    </citation>
    <scope>NUCLEOTIDE SEQUENCE [LARGE SCALE GENOMIC DNA]</scope>
    <source>
        <strain evidence="6">CCUG 56698</strain>
    </source>
</reference>
<dbReference type="InterPro" id="IPR020852">
    <property type="entry name" value="RNR_Ib_NrdI_bac"/>
</dbReference>
<dbReference type="Pfam" id="PF07972">
    <property type="entry name" value="Flavodoxin_NdrI"/>
    <property type="match status" value="1"/>
</dbReference>
<evidence type="ECO:0000256" key="4">
    <source>
        <dbReference type="HAMAP-Rule" id="MF_00128"/>
    </source>
</evidence>
<dbReference type="EMBL" id="JBHTEF010000001">
    <property type="protein sequence ID" value="MFC7581543.1"/>
    <property type="molecule type" value="Genomic_DNA"/>
</dbReference>
<evidence type="ECO:0000256" key="3">
    <source>
        <dbReference type="ARBA" id="ARBA00020129"/>
    </source>
</evidence>